<evidence type="ECO:0000313" key="1">
    <source>
        <dbReference type="EMBL" id="MFC4501735.1"/>
    </source>
</evidence>
<proteinExistence type="predicted"/>
<keyword evidence="2" id="KW-1185">Reference proteome</keyword>
<sequence>MYSLVQSVDIRGAAGEPIPHSFKSLSRLEVEFRRAEFSLVVAGPGTGKSLFAAMLATQGNMPVFYFSADSSAATQTARATAMITGEDVKAVKHALLDGNFSAYEKLLGARWWMRYNFDARPKPSEIERDLLCYYEVYNISPHLIIVDNITNVDTGTVGDAEAYTFGLEGLCEYLSEMARVTNAHVLGLHHVKGEFADGLSPIPLSGVKGQISRVPNLILTIHKEIDGMSSRVLHVSPVKNRDGFEDSSGNTFASFRLNRGNLRLEEIDEDLSALV</sequence>
<accession>A0ABV9AR83</accession>
<evidence type="ECO:0000313" key="2">
    <source>
        <dbReference type="Proteomes" id="UP001595839"/>
    </source>
</evidence>
<gene>
    <name evidence="1" type="ORF">ACFPIH_19725</name>
</gene>
<organism evidence="1 2">
    <name type="scientific">Streptomyces vulcanius</name>
    <dbReference type="NCBI Taxonomy" id="1441876"/>
    <lineage>
        <taxon>Bacteria</taxon>
        <taxon>Bacillati</taxon>
        <taxon>Actinomycetota</taxon>
        <taxon>Actinomycetes</taxon>
        <taxon>Kitasatosporales</taxon>
        <taxon>Streptomycetaceae</taxon>
        <taxon>Streptomyces</taxon>
    </lineage>
</organism>
<dbReference type="Pfam" id="PF13481">
    <property type="entry name" value="AAA_25"/>
    <property type="match status" value="1"/>
</dbReference>
<dbReference type="EMBL" id="JBHSFK010000012">
    <property type="protein sequence ID" value="MFC4501735.1"/>
    <property type="molecule type" value="Genomic_DNA"/>
</dbReference>
<name>A0ABV9AR83_9ACTN</name>
<reference evidence="2" key="1">
    <citation type="journal article" date="2019" name="Int. J. Syst. Evol. Microbiol.">
        <title>The Global Catalogue of Microorganisms (GCM) 10K type strain sequencing project: providing services to taxonomists for standard genome sequencing and annotation.</title>
        <authorList>
            <consortium name="The Broad Institute Genomics Platform"/>
            <consortium name="The Broad Institute Genome Sequencing Center for Infectious Disease"/>
            <person name="Wu L."/>
            <person name="Ma J."/>
        </authorList>
    </citation>
    <scope>NUCLEOTIDE SEQUENCE [LARGE SCALE GENOMIC DNA]</scope>
    <source>
        <strain evidence="2">CGMCC 4.7177</strain>
    </source>
</reference>
<comment type="caution">
    <text evidence="1">The sequence shown here is derived from an EMBL/GenBank/DDBJ whole genome shotgun (WGS) entry which is preliminary data.</text>
</comment>
<dbReference type="Gene3D" id="3.40.50.300">
    <property type="entry name" value="P-loop containing nucleotide triphosphate hydrolases"/>
    <property type="match status" value="1"/>
</dbReference>
<dbReference type="InterPro" id="IPR027417">
    <property type="entry name" value="P-loop_NTPase"/>
</dbReference>
<dbReference type="Proteomes" id="UP001595839">
    <property type="component" value="Unassembled WGS sequence"/>
</dbReference>
<dbReference type="RefSeq" id="WP_381173781.1">
    <property type="nucleotide sequence ID" value="NZ_JBHSFK010000012.1"/>
</dbReference>
<protein>
    <submittedName>
        <fullName evidence="1">AAA family ATPase</fullName>
    </submittedName>
</protein>
<dbReference type="SUPFAM" id="SSF52540">
    <property type="entry name" value="P-loop containing nucleoside triphosphate hydrolases"/>
    <property type="match status" value="1"/>
</dbReference>